<evidence type="ECO:0000313" key="8">
    <source>
        <dbReference type="EMBL" id="MDX8150026.1"/>
    </source>
</evidence>
<feature type="domain" description="ACT" evidence="5">
    <location>
        <begin position="748"/>
        <end position="821"/>
    </location>
</feature>
<dbReference type="InterPro" id="IPR003607">
    <property type="entry name" value="HD/PDEase_dom"/>
</dbReference>
<dbReference type="InterPro" id="IPR012676">
    <property type="entry name" value="TGS-like"/>
</dbReference>
<dbReference type="SUPFAM" id="SSF81301">
    <property type="entry name" value="Nucleotidyltransferase"/>
    <property type="match status" value="1"/>
</dbReference>
<dbReference type="Pfam" id="PF13291">
    <property type="entry name" value="ACT_4"/>
    <property type="match status" value="1"/>
</dbReference>
<evidence type="ECO:0000256" key="1">
    <source>
        <dbReference type="ARBA" id="ARBA00004976"/>
    </source>
</evidence>
<dbReference type="Pfam" id="PF19296">
    <property type="entry name" value="RelA_AH_RIS"/>
    <property type="match status" value="1"/>
</dbReference>
<dbReference type="CDD" id="cd04876">
    <property type="entry name" value="ACT_RelA-SpoT"/>
    <property type="match status" value="1"/>
</dbReference>
<dbReference type="InterPro" id="IPR045865">
    <property type="entry name" value="ACT-like_dom_sf"/>
</dbReference>
<proteinExistence type="inferred from homology"/>
<evidence type="ECO:0000256" key="4">
    <source>
        <dbReference type="SAM" id="MobiDB-lite"/>
    </source>
</evidence>
<evidence type="ECO:0000259" key="5">
    <source>
        <dbReference type="PROSITE" id="PS51671"/>
    </source>
</evidence>
<feature type="domain" description="TGS" evidence="7">
    <location>
        <begin position="480"/>
        <end position="541"/>
    </location>
</feature>
<dbReference type="InterPro" id="IPR006674">
    <property type="entry name" value="HD_domain"/>
</dbReference>
<dbReference type="InterPro" id="IPR045600">
    <property type="entry name" value="RelA/SpoT_AH_RIS"/>
</dbReference>
<dbReference type="SUPFAM" id="SSF81271">
    <property type="entry name" value="TGS-like"/>
    <property type="match status" value="1"/>
</dbReference>
<dbReference type="SMART" id="SM00471">
    <property type="entry name" value="HDc"/>
    <property type="match status" value="1"/>
</dbReference>
<dbReference type="CDD" id="cd05399">
    <property type="entry name" value="NT_Rel-Spo_like"/>
    <property type="match status" value="1"/>
</dbReference>
<evidence type="ECO:0000313" key="9">
    <source>
        <dbReference type="Proteomes" id="UP001277761"/>
    </source>
</evidence>
<keyword evidence="9" id="KW-1185">Reference proteome</keyword>
<feature type="region of interest" description="Disordered" evidence="4">
    <location>
        <begin position="412"/>
        <end position="443"/>
    </location>
</feature>
<protein>
    <submittedName>
        <fullName evidence="8">Bifunctional (P)ppGpp synthetase/guanosine-3',5'-bis(Diphosphate) 3'-pyrophosphohydrolase</fullName>
        <ecNumber evidence="8">2.7.6.5</ecNumber>
    </submittedName>
</protein>
<comment type="catalytic activity">
    <reaction evidence="2">
        <text>GTP + ATP = guanosine 3'-diphosphate 5'-triphosphate + AMP</text>
        <dbReference type="Rhea" id="RHEA:22088"/>
        <dbReference type="ChEBI" id="CHEBI:30616"/>
        <dbReference type="ChEBI" id="CHEBI:37565"/>
        <dbReference type="ChEBI" id="CHEBI:142410"/>
        <dbReference type="ChEBI" id="CHEBI:456215"/>
        <dbReference type="EC" id="2.7.6.5"/>
    </reaction>
</comment>
<feature type="compositionally biased region" description="Low complexity" evidence="4">
    <location>
        <begin position="433"/>
        <end position="443"/>
    </location>
</feature>
<dbReference type="Pfam" id="PF04607">
    <property type="entry name" value="RelA_SpoT"/>
    <property type="match status" value="1"/>
</dbReference>
<dbReference type="PANTHER" id="PTHR21262">
    <property type="entry name" value="GUANOSINE-3',5'-BIS DIPHOSPHATE 3'-PYROPHOSPHOHYDROLASE"/>
    <property type="match status" value="1"/>
</dbReference>
<dbReference type="NCBIfam" id="TIGR00691">
    <property type="entry name" value="spoT_relA"/>
    <property type="match status" value="1"/>
</dbReference>
<feature type="region of interest" description="Disordered" evidence="4">
    <location>
        <begin position="1"/>
        <end position="51"/>
    </location>
</feature>
<dbReference type="InterPro" id="IPR012675">
    <property type="entry name" value="Beta-grasp_dom_sf"/>
</dbReference>
<comment type="function">
    <text evidence="3">In eubacteria ppGpp (guanosine 3'-diphosphate 5'-diphosphate) is a mediator of the stringent response that coordinates a variety of cellular activities in response to changes in nutritional abundance.</text>
</comment>
<dbReference type="InterPro" id="IPR004811">
    <property type="entry name" value="RelA/Spo_fam"/>
</dbReference>
<dbReference type="CDD" id="cd01668">
    <property type="entry name" value="TGS_RSH"/>
    <property type="match status" value="1"/>
</dbReference>
<dbReference type="SUPFAM" id="SSF109604">
    <property type="entry name" value="HD-domain/PDEase-like"/>
    <property type="match status" value="1"/>
</dbReference>
<comment type="similarity">
    <text evidence="3">Belongs to the relA/spoT family.</text>
</comment>
<organism evidence="8 9">
    <name type="scientific">Patulibacter brassicae</name>
    <dbReference type="NCBI Taxonomy" id="1705717"/>
    <lineage>
        <taxon>Bacteria</taxon>
        <taxon>Bacillati</taxon>
        <taxon>Actinomycetota</taxon>
        <taxon>Thermoleophilia</taxon>
        <taxon>Solirubrobacterales</taxon>
        <taxon>Patulibacteraceae</taxon>
        <taxon>Patulibacter</taxon>
    </lineage>
</organism>
<evidence type="ECO:0000256" key="2">
    <source>
        <dbReference type="ARBA" id="ARBA00048244"/>
    </source>
</evidence>
<dbReference type="Gene3D" id="3.30.70.260">
    <property type="match status" value="1"/>
</dbReference>
<dbReference type="RefSeq" id="WP_319952179.1">
    <property type="nucleotide sequence ID" value="NZ_JAXAVX010000001.1"/>
</dbReference>
<gene>
    <name evidence="8" type="ORF">SK069_00340</name>
</gene>
<dbReference type="InterPro" id="IPR004095">
    <property type="entry name" value="TGS"/>
</dbReference>
<dbReference type="Pfam" id="PF02824">
    <property type="entry name" value="TGS"/>
    <property type="match status" value="1"/>
</dbReference>
<sequence>MAEHPGPATSAAPGVTDAADDARSPVTVTDERTRERIGVSAGAPASCDDATARDRDALTEEELSLRADLHAVIAEHAEDDRTAVDLARVDDAFLFACLHHRDQRRKSGEPFIAHPTEVAKICAGMRLDTEAVVAALLHDTVEDTAAELDEIERRYGATVRLLVDGVTKLDGIQFTSRDEAQAENYRKMVVAMAADVRVILIKLADRLHNARTLQAHKRPKQLEIAKETLEVYAPIAHRLGIHAIKWELEDLAFATLHPRKYQEIKGLVNQQRGERETYVAKAGEYLQRELEAVGIEAEISGRAKHFYSIYLKMTRKGREFNEIYDLTAMRVVVDSVNDCYGAVGVIHALWKPLPRRFKDFVAMPKANMYQSLHTTVVGPEGRPLEIQIRTYDMQRTAEFGVAAHWMYKERPAGSTAPVTPGDAASGNGHEARAAGNGAAPAPGTADGDKFAWLRAMLDTSRDNDDPQEFMDDLKVALFEDEVYVFTPKGDVKSLSRGATPVDFAYEVHTDVGHRCVGAKVNGKIVPLSYTLRSGDIVEVLTANRERGPSRDWLALAQTSRARSKIKAWFKAVGREDDEHQGRDLLQEQLRKAGLPAQRLVGSTLLADVIHEMGYRKADDFYIAVGGGKVSPRVVVNKVLKHLKEGEAGDDETAGPVEQLLRPDVARRQPTGSASSYGVAVDGVGDVMLRMAKCCRPVPGDPIVGYVSLGRGITIHRDDCPNVQQLRKDPERFVPVDWAGQHQQSFKVEIQVDGYDRHRLLEDLTRIFAEGGVNIVSAVCTTTPPMVRNRFVVEVGDTRQLRTTINRLRNIDAVFDAFRVTPSA</sequence>
<dbReference type="PROSITE" id="PS51880">
    <property type="entry name" value="TGS"/>
    <property type="match status" value="1"/>
</dbReference>
<evidence type="ECO:0000256" key="3">
    <source>
        <dbReference type="RuleBase" id="RU003847"/>
    </source>
</evidence>
<dbReference type="Pfam" id="PF13328">
    <property type="entry name" value="HD_4"/>
    <property type="match status" value="1"/>
</dbReference>
<dbReference type="Gene3D" id="3.30.460.10">
    <property type="entry name" value="Beta Polymerase, domain 2"/>
    <property type="match status" value="1"/>
</dbReference>
<dbReference type="InterPro" id="IPR033655">
    <property type="entry name" value="TGS_RelA/SpoT"/>
</dbReference>
<dbReference type="SMART" id="SM00954">
    <property type="entry name" value="RelA_SpoT"/>
    <property type="match status" value="1"/>
</dbReference>
<keyword evidence="8" id="KW-0808">Transferase</keyword>
<name>A0ABU4VE04_9ACTN</name>
<dbReference type="Gene3D" id="3.10.20.30">
    <property type="match status" value="1"/>
</dbReference>
<dbReference type="PROSITE" id="PS51831">
    <property type="entry name" value="HD"/>
    <property type="match status" value="1"/>
</dbReference>
<dbReference type="EC" id="2.7.6.5" evidence="8"/>
<comment type="caution">
    <text evidence="8">The sequence shown here is derived from an EMBL/GenBank/DDBJ whole genome shotgun (WGS) entry which is preliminary data.</text>
</comment>
<dbReference type="Gene3D" id="1.10.3210.10">
    <property type="entry name" value="Hypothetical protein af1432"/>
    <property type="match status" value="1"/>
</dbReference>
<dbReference type="InterPro" id="IPR043519">
    <property type="entry name" value="NT_sf"/>
</dbReference>
<dbReference type="CDD" id="cd00077">
    <property type="entry name" value="HDc"/>
    <property type="match status" value="1"/>
</dbReference>
<dbReference type="InterPro" id="IPR002912">
    <property type="entry name" value="ACT_dom"/>
</dbReference>
<accession>A0ABU4VE04</accession>
<dbReference type="SUPFAM" id="SSF55021">
    <property type="entry name" value="ACT-like"/>
    <property type="match status" value="1"/>
</dbReference>
<evidence type="ECO:0000259" key="6">
    <source>
        <dbReference type="PROSITE" id="PS51831"/>
    </source>
</evidence>
<dbReference type="PROSITE" id="PS51671">
    <property type="entry name" value="ACT"/>
    <property type="match status" value="1"/>
</dbReference>
<comment type="pathway">
    <text evidence="1">Purine metabolism; ppGpp biosynthesis; ppGpp from GTP: step 1/2.</text>
</comment>
<dbReference type="EMBL" id="JAXAVX010000001">
    <property type="protein sequence ID" value="MDX8150026.1"/>
    <property type="molecule type" value="Genomic_DNA"/>
</dbReference>
<dbReference type="GO" id="GO:0008728">
    <property type="term" value="F:GTP diphosphokinase activity"/>
    <property type="evidence" value="ECO:0007669"/>
    <property type="project" value="UniProtKB-EC"/>
</dbReference>
<evidence type="ECO:0000259" key="7">
    <source>
        <dbReference type="PROSITE" id="PS51880"/>
    </source>
</evidence>
<dbReference type="InterPro" id="IPR007685">
    <property type="entry name" value="RelA_SpoT"/>
</dbReference>
<dbReference type="PANTHER" id="PTHR21262:SF31">
    <property type="entry name" value="GTP PYROPHOSPHOKINASE"/>
    <property type="match status" value="1"/>
</dbReference>
<reference evidence="8 9" key="1">
    <citation type="submission" date="2023-11" db="EMBL/GenBank/DDBJ databases">
        <authorList>
            <person name="Xu M."/>
            <person name="Jiang T."/>
        </authorList>
    </citation>
    <scope>NUCLEOTIDE SEQUENCE [LARGE SCALE GENOMIC DNA]</scope>
    <source>
        <strain evidence="8 9">SD</strain>
    </source>
</reference>
<feature type="domain" description="HD" evidence="6">
    <location>
        <begin position="111"/>
        <end position="210"/>
    </location>
</feature>
<dbReference type="Proteomes" id="UP001277761">
    <property type="component" value="Unassembled WGS sequence"/>
</dbReference>